<protein>
    <submittedName>
        <fullName evidence="1">Uncharacterized protein</fullName>
    </submittedName>
</protein>
<accession>X1PF37</accession>
<reference evidence="1" key="1">
    <citation type="journal article" date="2014" name="Front. Microbiol.">
        <title>High frequency of phylogenetically diverse reductive dehalogenase-homologous genes in deep subseafloor sedimentary metagenomes.</title>
        <authorList>
            <person name="Kawai M."/>
            <person name="Futagami T."/>
            <person name="Toyoda A."/>
            <person name="Takaki Y."/>
            <person name="Nishi S."/>
            <person name="Hori S."/>
            <person name="Arai W."/>
            <person name="Tsubouchi T."/>
            <person name="Morono Y."/>
            <person name="Uchiyama I."/>
            <person name="Ito T."/>
            <person name="Fujiyama A."/>
            <person name="Inagaki F."/>
            <person name="Takami H."/>
        </authorList>
    </citation>
    <scope>NUCLEOTIDE SEQUENCE</scope>
    <source>
        <strain evidence="1">Expedition CK06-06</strain>
    </source>
</reference>
<sequence length="237" mass="28033">KFGLIRGAPRFPSLRAEGQPGGGHDVELPFIGRPLFLQFKLSHYLWRSNASEWDLYGRPYYRIYLRPLRHSKQHNLLIDLEQGGNDVYYVAPEFYAIEELDEYYSTYTVSDHSSFFSPLEIGGLPDDDYHYLTFITSDNYYDLHSNQFSEKRRRFSKVDLVERLSTRLQQQPFELDNKYFHNLANKLIMILSEYIGDEKRVVALKNQIQKRELAMEKARFVSYLARTYIDAEFIILS</sequence>
<feature type="non-terminal residue" evidence="1">
    <location>
        <position position="1"/>
    </location>
</feature>
<evidence type="ECO:0000313" key="1">
    <source>
        <dbReference type="EMBL" id="GAI37645.1"/>
    </source>
</evidence>
<proteinExistence type="predicted"/>
<dbReference type="AlphaFoldDB" id="X1PF37"/>
<gene>
    <name evidence="1" type="ORF">S06H3_44195</name>
</gene>
<dbReference type="EMBL" id="BARV01027471">
    <property type="protein sequence ID" value="GAI37645.1"/>
    <property type="molecule type" value="Genomic_DNA"/>
</dbReference>
<organism evidence="1">
    <name type="scientific">marine sediment metagenome</name>
    <dbReference type="NCBI Taxonomy" id="412755"/>
    <lineage>
        <taxon>unclassified sequences</taxon>
        <taxon>metagenomes</taxon>
        <taxon>ecological metagenomes</taxon>
    </lineage>
</organism>
<comment type="caution">
    <text evidence="1">The sequence shown here is derived from an EMBL/GenBank/DDBJ whole genome shotgun (WGS) entry which is preliminary data.</text>
</comment>
<name>X1PF37_9ZZZZ</name>